<keyword evidence="4" id="KW-0067">ATP-binding</keyword>
<dbReference type="STRING" id="1618566.UR35_C0002G0002"/>
<comment type="similarity">
    <text evidence="1">Belongs to the D-alanine--D-alanine ligase family.</text>
</comment>
<dbReference type="GO" id="GO:0046872">
    <property type="term" value="F:metal ion binding"/>
    <property type="evidence" value="ECO:0007669"/>
    <property type="project" value="InterPro"/>
</dbReference>
<feature type="domain" description="ATP-grasp" evidence="5">
    <location>
        <begin position="124"/>
        <end position="329"/>
    </location>
</feature>
<dbReference type="GO" id="GO:0071555">
    <property type="term" value="P:cell wall organization"/>
    <property type="evidence" value="ECO:0007669"/>
    <property type="project" value="UniProtKB-KW"/>
</dbReference>
<dbReference type="EMBL" id="LBOW01000002">
    <property type="protein sequence ID" value="KKP45169.1"/>
    <property type="molecule type" value="Genomic_DNA"/>
</dbReference>
<dbReference type="GO" id="GO:0005524">
    <property type="term" value="F:ATP binding"/>
    <property type="evidence" value="ECO:0007669"/>
    <property type="project" value="UniProtKB-UniRule"/>
</dbReference>
<dbReference type="Gene3D" id="3.40.50.20">
    <property type="match status" value="1"/>
</dbReference>
<dbReference type="Pfam" id="PF07478">
    <property type="entry name" value="Dala_Dala_lig_C"/>
    <property type="match status" value="1"/>
</dbReference>
<dbReference type="SUPFAM" id="SSF52440">
    <property type="entry name" value="PreATP-grasp domain"/>
    <property type="match status" value="1"/>
</dbReference>
<protein>
    <submittedName>
        <fullName evidence="6">D-alanine-D-alanine ligase</fullName>
    </submittedName>
</protein>
<dbReference type="GO" id="GO:0008716">
    <property type="term" value="F:D-alanine-D-alanine ligase activity"/>
    <property type="evidence" value="ECO:0007669"/>
    <property type="project" value="InterPro"/>
</dbReference>
<evidence type="ECO:0000256" key="2">
    <source>
        <dbReference type="ARBA" id="ARBA00022598"/>
    </source>
</evidence>
<sequence>MNNLNGNGKYLPKTVGIVYSDVQKKYFPSRQAYLTEKDAKKEAQSMAKYLEKIGIKPFLFAGNDTLPKLLKENRPQVVINLVDSFKGIDYMASAIPGVLDLLEIPYTGAGILGQSLNYNKFLTKKLFEQNGIPVPRYQLMYSYKEPLDSTLRYPLITKLNGIHGAVEITFDSISFNEKHLRQRVKHMTTTYDQPVLIEEFIVGREISAALLEGLNKKVYMGEILIDYPGDHTYSFKSFELQWQSKYQNAIKYQKYNDPILVEYVKKAFNIADMADYARFDIRLDNSGRYFFIDANTNPYIGPLADESPFTRILDLYDVSFTEILKRLLINTVKELGVKV</sequence>
<keyword evidence="4" id="KW-0547">Nucleotide-binding</keyword>
<dbReference type="InterPro" id="IPR011761">
    <property type="entry name" value="ATP-grasp"/>
</dbReference>
<dbReference type="AlphaFoldDB" id="A0A0F9ZM15"/>
<dbReference type="InterPro" id="IPR011095">
    <property type="entry name" value="Dala_Dala_lig_C"/>
</dbReference>
<accession>A0A0F9ZM15</accession>
<keyword evidence="3" id="KW-0961">Cell wall biogenesis/degradation</keyword>
<dbReference type="PANTHER" id="PTHR23132:SF23">
    <property type="entry name" value="D-ALANINE--D-ALANINE LIGASE B"/>
    <property type="match status" value="1"/>
</dbReference>
<evidence type="ECO:0000313" key="6">
    <source>
        <dbReference type="EMBL" id="KKP45169.1"/>
    </source>
</evidence>
<organism evidence="6 7">
    <name type="scientific">Candidatus Woesebacteria bacterium GW2011_GWB1_33_22</name>
    <dbReference type="NCBI Taxonomy" id="1618566"/>
    <lineage>
        <taxon>Bacteria</taxon>
        <taxon>Candidatus Woeseibacteriota</taxon>
    </lineage>
</organism>
<evidence type="ECO:0000256" key="4">
    <source>
        <dbReference type="PROSITE-ProRule" id="PRU00409"/>
    </source>
</evidence>
<dbReference type="Gene3D" id="3.30.470.20">
    <property type="entry name" value="ATP-grasp fold, B domain"/>
    <property type="match status" value="2"/>
</dbReference>
<evidence type="ECO:0000259" key="5">
    <source>
        <dbReference type="PROSITE" id="PS50975"/>
    </source>
</evidence>
<gene>
    <name evidence="6" type="ORF">UR35_C0002G0002</name>
</gene>
<dbReference type="PROSITE" id="PS50975">
    <property type="entry name" value="ATP_GRASP"/>
    <property type="match status" value="1"/>
</dbReference>
<reference evidence="6 7" key="1">
    <citation type="journal article" date="2015" name="Nature">
        <title>rRNA introns, odd ribosomes, and small enigmatic genomes across a large radiation of phyla.</title>
        <authorList>
            <person name="Brown C.T."/>
            <person name="Hug L.A."/>
            <person name="Thomas B.C."/>
            <person name="Sharon I."/>
            <person name="Castelle C.J."/>
            <person name="Singh A."/>
            <person name="Wilkins M.J."/>
            <person name="Williams K.H."/>
            <person name="Banfield J.F."/>
        </authorList>
    </citation>
    <scope>NUCLEOTIDE SEQUENCE [LARGE SCALE GENOMIC DNA]</scope>
</reference>
<keyword evidence="2 6" id="KW-0436">Ligase</keyword>
<dbReference type="Proteomes" id="UP000034778">
    <property type="component" value="Unassembled WGS sequence"/>
</dbReference>
<evidence type="ECO:0000256" key="3">
    <source>
        <dbReference type="ARBA" id="ARBA00023316"/>
    </source>
</evidence>
<dbReference type="PANTHER" id="PTHR23132">
    <property type="entry name" value="D-ALANINE--D-ALANINE LIGASE"/>
    <property type="match status" value="1"/>
</dbReference>
<comment type="caution">
    <text evidence="6">The sequence shown here is derived from an EMBL/GenBank/DDBJ whole genome shotgun (WGS) entry which is preliminary data.</text>
</comment>
<name>A0A0F9ZM15_9BACT</name>
<evidence type="ECO:0000256" key="1">
    <source>
        <dbReference type="ARBA" id="ARBA00010871"/>
    </source>
</evidence>
<proteinExistence type="inferred from homology"/>
<dbReference type="InterPro" id="IPR016185">
    <property type="entry name" value="PreATP-grasp_dom_sf"/>
</dbReference>
<dbReference type="SUPFAM" id="SSF56059">
    <property type="entry name" value="Glutathione synthetase ATP-binding domain-like"/>
    <property type="match status" value="1"/>
</dbReference>
<evidence type="ECO:0000313" key="7">
    <source>
        <dbReference type="Proteomes" id="UP000034778"/>
    </source>
</evidence>